<evidence type="ECO:0000259" key="2">
    <source>
        <dbReference type="Pfam" id="PF01847"/>
    </source>
</evidence>
<dbReference type="Proteomes" id="UP000030742">
    <property type="component" value="Unassembled WGS sequence"/>
</dbReference>
<evidence type="ECO:0000313" key="5">
    <source>
        <dbReference type="EnsemblMetazoa" id="XP_019757622.1"/>
    </source>
</evidence>
<dbReference type="KEGG" id="dpa:109536001"/>
<dbReference type="SUPFAM" id="SSF49468">
    <property type="entry name" value="VHL"/>
    <property type="match status" value="1"/>
</dbReference>
<reference evidence="6 7" key="1">
    <citation type="journal article" date="2013" name="Genome Biol.">
        <title>Draft genome of the mountain pine beetle, Dendroctonus ponderosae Hopkins, a major forest pest.</title>
        <authorList>
            <person name="Keeling C.I."/>
            <person name="Yuen M.M."/>
            <person name="Liao N.Y."/>
            <person name="Docking T.R."/>
            <person name="Chan S.K."/>
            <person name="Taylor G.A."/>
            <person name="Palmquist D.L."/>
            <person name="Jackman S.D."/>
            <person name="Nguyen A."/>
            <person name="Li M."/>
            <person name="Henderson H."/>
            <person name="Janes J.K."/>
            <person name="Zhao Y."/>
            <person name="Pandoh P."/>
            <person name="Moore R."/>
            <person name="Sperling F.A."/>
            <person name="Huber D.P."/>
            <person name="Birol I."/>
            <person name="Jones S.J."/>
            <person name="Bohlmann J."/>
        </authorList>
    </citation>
    <scope>NUCLEOTIDE SEQUENCE</scope>
</reference>
<feature type="non-terminal residue" evidence="3">
    <location>
        <position position="1"/>
    </location>
</feature>
<gene>
    <name evidence="5" type="primary">109536001</name>
    <name evidence="4" type="ORF">D910_04514</name>
    <name evidence="3" type="ORF">YQE_05049</name>
</gene>
<dbReference type="InterPro" id="IPR037139">
    <property type="entry name" value="VHL_alpha_dom_sf"/>
</dbReference>
<dbReference type="InterPro" id="IPR024053">
    <property type="entry name" value="VHL_beta_dom"/>
</dbReference>
<dbReference type="STRING" id="77166.N6U9W5"/>
<dbReference type="HOGENOM" id="CLU_116090_1_0_1"/>
<accession>N6U9W5</accession>
<proteinExistence type="inferred from homology"/>
<evidence type="ECO:0000256" key="1">
    <source>
        <dbReference type="ARBA" id="ARBA00010057"/>
    </source>
</evidence>
<evidence type="ECO:0000313" key="6">
    <source>
        <dbReference type="Proteomes" id="UP000019118"/>
    </source>
</evidence>
<dbReference type="EnsemblMetazoa" id="XM_019902063.1">
    <property type="protein sequence ID" value="XP_019757622.1"/>
    <property type="gene ID" value="LOC109536001"/>
</dbReference>
<keyword evidence="6" id="KW-1185">Reference proteome</keyword>
<evidence type="ECO:0000313" key="7">
    <source>
        <dbReference type="Proteomes" id="UP000030742"/>
    </source>
</evidence>
<protein>
    <recommendedName>
        <fullName evidence="2">von Hippel-Lindau disease tumour suppressor beta domain-containing protein</fullName>
    </recommendedName>
</protein>
<dbReference type="Gene3D" id="1.10.750.10">
    <property type="entry name" value="von Hippel-Lindau disease tumour suppressor, alpha domain"/>
    <property type="match status" value="1"/>
</dbReference>
<dbReference type="Pfam" id="PF01847">
    <property type="entry name" value="VHL"/>
    <property type="match status" value="1"/>
</dbReference>
<comment type="similarity">
    <text evidence="1">Belongs to the VHL family.</text>
</comment>
<reference evidence="5" key="2">
    <citation type="submission" date="2024-08" db="UniProtKB">
        <authorList>
            <consortium name="EnsemblMetazoa"/>
        </authorList>
    </citation>
    <scope>IDENTIFICATION</scope>
</reference>
<sequence length="171" mass="20150">MDEPCDVIPNNFRSLNSLEKCYIRFINTTDRSVDVFWINYSGVLVNYRLLNKGRYVDVSTYKTHPWIVKDTATKDMMLINGTYFYQPKTSREILEEKYPGNNIPEHHEVRTRAFISVPVYSLRYACLLTLRNHLSSTEDVDELVLPRNLVEDLKKAISKRNRECSMETLKY</sequence>
<dbReference type="Proteomes" id="UP000019118">
    <property type="component" value="Unassembled WGS sequence"/>
</dbReference>
<dbReference type="InterPro" id="IPR037140">
    <property type="entry name" value="VHL_beta_dom_sf"/>
</dbReference>
<feature type="domain" description="von Hippel-Lindau disease tumour suppressor beta" evidence="2">
    <location>
        <begin position="13"/>
        <end position="90"/>
    </location>
</feature>
<dbReference type="Gene3D" id="2.60.40.780">
    <property type="entry name" value="von Hippel-Lindau disease tumour suppressor, beta domain"/>
    <property type="match status" value="1"/>
</dbReference>
<dbReference type="OMA" id="MNQRVEQ"/>
<dbReference type="AlphaFoldDB" id="N6U9W5"/>
<evidence type="ECO:0000313" key="4">
    <source>
        <dbReference type="EMBL" id="ERL87114.1"/>
    </source>
</evidence>
<dbReference type="OrthoDB" id="413400at2759"/>
<dbReference type="InterPro" id="IPR022772">
    <property type="entry name" value="VHL_tumour_suppress_b/a_dom"/>
</dbReference>
<dbReference type="CDD" id="cd05468">
    <property type="entry name" value="pVHL"/>
    <property type="match status" value="1"/>
</dbReference>
<dbReference type="EMBL" id="KB631912">
    <property type="protein sequence ID" value="ERL87114.1"/>
    <property type="molecule type" value="Genomic_DNA"/>
</dbReference>
<evidence type="ECO:0000313" key="3">
    <source>
        <dbReference type="EMBL" id="ENN78485.1"/>
    </source>
</evidence>
<dbReference type="InterPro" id="IPR036208">
    <property type="entry name" value="VHL_sf"/>
</dbReference>
<name>N6U9W5_DENPD</name>
<dbReference type="EMBL" id="KB740895">
    <property type="protein sequence ID" value="ENN78485.1"/>
    <property type="molecule type" value="Genomic_DNA"/>
</dbReference>
<dbReference type="FunFam" id="2.60.40.780:FF:000001">
    <property type="entry name" value="von Hippel-Lindau disease tumor suppressor"/>
    <property type="match status" value="1"/>
</dbReference>
<organism evidence="3">
    <name type="scientific">Dendroctonus ponderosae</name>
    <name type="common">Mountain pine beetle</name>
    <dbReference type="NCBI Taxonomy" id="77166"/>
    <lineage>
        <taxon>Eukaryota</taxon>
        <taxon>Metazoa</taxon>
        <taxon>Ecdysozoa</taxon>
        <taxon>Arthropoda</taxon>
        <taxon>Hexapoda</taxon>
        <taxon>Insecta</taxon>
        <taxon>Pterygota</taxon>
        <taxon>Neoptera</taxon>
        <taxon>Endopterygota</taxon>
        <taxon>Coleoptera</taxon>
        <taxon>Polyphaga</taxon>
        <taxon>Cucujiformia</taxon>
        <taxon>Curculionidae</taxon>
        <taxon>Scolytinae</taxon>
        <taxon>Dendroctonus</taxon>
    </lineage>
</organism>